<evidence type="ECO:0000313" key="3">
    <source>
        <dbReference type="Proteomes" id="UP001552299"/>
    </source>
</evidence>
<keyword evidence="3" id="KW-1185">Reference proteome</keyword>
<proteinExistence type="predicted"/>
<protein>
    <submittedName>
        <fullName evidence="2">Uncharacterized protein</fullName>
    </submittedName>
</protein>
<organism evidence="2 3">
    <name type="scientific">Dendrobium thyrsiflorum</name>
    <name type="common">Pinecone-like raceme dendrobium</name>
    <name type="synonym">Orchid</name>
    <dbReference type="NCBI Taxonomy" id="117978"/>
    <lineage>
        <taxon>Eukaryota</taxon>
        <taxon>Viridiplantae</taxon>
        <taxon>Streptophyta</taxon>
        <taxon>Embryophyta</taxon>
        <taxon>Tracheophyta</taxon>
        <taxon>Spermatophyta</taxon>
        <taxon>Magnoliopsida</taxon>
        <taxon>Liliopsida</taxon>
        <taxon>Asparagales</taxon>
        <taxon>Orchidaceae</taxon>
        <taxon>Epidendroideae</taxon>
        <taxon>Malaxideae</taxon>
        <taxon>Dendrobiinae</taxon>
        <taxon>Dendrobium</taxon>
    </lineage>
</organism>
<comment type="caution">
    <text evidence="2">The sequence shown here is derived from an EMBL/GenBank/DDBJ whole genome shotgun (WGS) entry which is preliminary data.</text>
</comment>
<gene>
    <name evidence="2" type="ORF">M5K25_016872</name>
</gene>
<sequence>MIKGINIGCPFKPLPTVLDLSTIYWPCHSKKFINRVLITHGRDGGGRDPREEEKEEEKLEFSCHQTPPQPPPDFHTAVD</sequence>
<name>A0ABD0ULA9_DENTH</name>
<reference evidence="2 3" key="1">
    <citation type="journal article" date="2024" name="Plant Biotechnol. J.">
        <title>Dendrobium thyrsiflorum genome and its molecular insights into genes involved in important horticultural traits.</title>
        <authorList>
            <person name="Chen B."/>
            <person name="Wang J.Y."/>
            <person name="Zheng P.J."/>
            <person name="Li K.L."/>
            <person name="Liang Y.M."/>
            <person name="Chen X.F."/>
            <person name="Zhang C."/>
            <person name="Zhao X."/>
            <person name="He X."/>
            <person name="Zhang G.Q."/>
            <person name="Liu Z.J."/>
            <person name="Xu Q."/>
        </authorList>
    </citation>
    <scope>NUCLEOTIDE SEQUENCE [LARGE SCALE GENOMIC DNA]</scope>
    <source>
        <strain evidence="2">GZMU011</strain>
    </source>
</reference>
<feature type="compositionally biased region" description="Basic and acidic residues" evidence="1">
    <location>
        <begin position="40"/>
        <end position="61"/>
    </location>
</feature>
<dbReference type="EMBL" id="JANQDX010000013">
    <property type="protein sequence ID" value="KAL0913411.1"/>
    <property type="molecule type" value="Genomic_DNA"/>
</dbReference>
<evidence type="ECO:0000313" key="2">
    <source>
        <dbReference type="EMBL" id="KAL0913411.1"/>
    </source>
</evidence>
<evidence type="ECO:0000256" key="1">
    <source>
        <dbReference type="SAM" id="MobiDB-lite"/>
    </source>
</evidence>
<accession>A0ABD0ULA9</accession>
<dbReference type="Proteomes" id="UP001552299">
    <property type="component" value="Unassembled WGS sequence"/>
</dbReference>
<dbReference type="AlphaFoldDB" id="A0ABD0ULA9"/>
<feature type="region of interest" description="Disordered" evidence="1">
    <location>
        <begin position="39"/>
        <end position="79"/>
    </location>
</feature>